<dbReference type="GO" id="GO:0030497">
    <property type="term" value="P:fatty acid elongation"/>
    <property type="evidence" value="ECO:0007669"/>
    <property type="project" value="EnsemblFungi"/>
</dbReference>
<evidence type="ECO:0000256" key="4">
    <source>
        <dbReference type="ARBA" id="ARBA00013122"/>
    </source>
</evidence>
<dbReference type="EMBL" id="KV875094">
    <property type="protein sequence ID" value="OIW33315.1"/>
    <property type="molecule type" value="Genomic_DNA"/>
</dbReference>
<keyword evidence="16" id="KW-1185">Reference proteome</keyword>
<dbReference type="OrthoDB" id="46988at2759"/>
<dbReference type="PANTHER" id="PTHR11035">
    <property type="entry name" value="VERY-LONG-CHAIN (3R)-3-HYDROXYACYL-COA DEHYDRATASE"/>
    <property type="match status" value="1"/>
</dbReference>
<keyword evidence="5 14" id="KW-0444">Lipid biosynthesis</keyword>
<dbReference type="AlphaFoldDB" id="A0A1J7J1R1"/>
<keyword evidence="14" id="KW-0256">Endoplasmic reticulum</keyword>
<keyword evidence="10 14" id="KW-0472">Membrane</keyword>
<evidence type="ECO:0000313" key="16">
    <source>
        <dbReference type="Proteomes" id="UP000182658"/>
    </source>
</evidence>
<dbReference type="GO" id="GO:0000324">
    <property type="term" value="C:fungal-type vacuole"/>
    <property type="evidence" value="ECO:0007669"/>
    <property type="project" value="EnsemblFungi"/>
</dbReference>
<sequence length="209" mass="23076">MGSYIRKSYLVTYNAASAVAWATVLGRVIAVCLLRGPALVPVSVDNFVRNTQTFAALEIVHSLLGIVPSPFLTTFLQVFSRLAIVWGITYPFPEVTVSPFYSSMLAAWGATEVIRYTLFALKESGSPVPSWLHWLRYSAFTVLYPVGITSELAEMYLAYSGPAGHRAQWAPWVIAAYSCTYIPFAPLLFSHMVTQRKKQLGGGKTKKAQ</sequence>
<evidence type="ECO:0000256" key="6">
    <source>
        <dbReference type="ARBA" id="ARBA00022692"/>
    </source>
</evidence>
<keyword evidence="7 14" id="KW-0276">Fatty acid metabolism</keyword>
<comment type="similarity">
    <text evidence="3 14">Belongs to the very long-chain fatty acids dehydratase HACD family.</text>
</comment>
<dbReference type="GO" id="GO:0007034">
    <property type="term" value="P:vacuolar transport"/>
    <property type="evidence" value="ECO:0007669"/>
    <property type="project" value="EnsemblFungi"/>
</dbReference>
<evidence type="ECO:0000313" key="15">
    <source>
        <dbReference type="EMBL" id="OIW33315.1"/>
    </source>
</evidence>
<dbReference type="InterPro" id="IPR007482">
    <property type="entry name" value="Tyr_Pase-like_PTPLA"/>
</dbReference>
<gene>
    <name evidence="15" type="ORF">CONLIGDRAFT_677113</name>
</gene>
<evidence type="ECO:0000256" key="7">
    <source>
        <dbReference type="ARBA" id="ARBA00022832"/>
    </source>
</evidence>
<feature type="transmembrane region" description="Helical" evidence="14">
    <location>
        <begin position="169"/>
        <end position="189"/>
    </location>
</feature>
<dbReference type="GO" id="GO:0042761">
    <property type="term" value="P:very long-chain fatty acid biosynthetic process"/>
    <property type="evidence" value="ECO:0007669"/>
    <property type="project" value="TreeGrafter"/>
</dbReference>
<evidence type="ECO:0000256" key="1">
    <source>
        <dbReference type="ARBA" id="ARBA00004141"/>
    </source>
</evidence>
<comment type="caution">
    <text evidence="14">Lacks conserved residue(s) required for the propagation of feature annotation.</text>
</comment>
<comment type="pathway">
    <text evidence="2 14">Lipid metabolism; fatty acid biosynthesis.</text>
</comment>
<comment type="function">
    <text evidence="14">Catalyzes the third of the four reactions of the long-chain fatty acids elongation cycle. This endoplasmic reticulum-bound enzymatic process, allows the addition of two carbons to the chain of long- and very long-chain fatty acids/VLCFAs per cycle. This enzyme catalyzes the dehydration of the 3-hydroxyacyl-CoA intermediate into trans-2,3-enoyl-CoA, within each cycle of fatty acid elongation. Thereby, it participates to the production of VLCFAs of different chain lengths that are involved in multiple biological processes as precursors of membrane lipids and lipid mediators.</text>
</comment>
<dbReference type="Pfam" id="PF04387">
    <property type="entry name" value="PTPLA"/>
    <property type="match status" value="1"/>
</dbReference>
<accession>A0A1J7J1R1</accession>
<protein>
    <recommendedName>
        <fullName evidence="4 14">Very-long-chain (3R)-3-hydroxyacyl-CoA dehydratase</fullName>
        <ecNumber evidence="4 14">4.2.1.134</ecNumber>
    </recommendedName>
</protein>
<evidence type="ECO:0000256" key="5">
    <source>
        <dbReference type="ARBA" id="ARBA00022516"/>
    </source>
</evidence>
<organism evidence="15 16">
    <name type="scientific">Coniochaeta ligniaria NRRL 30616</name>
    <dbReference type="NCBI Taxonomy" id="1408157"/>
    <lineage>
        <taxon>Eukaryota</taxon>
        <taxon>Fungi</taxon>
        <taxon>Dikarya</taxon>
        <taxon>Ascomycota</taxon>
        <taxon>Pezizomycotina</taxon>
        <taxon>Sordariomycetes</taxon>
        <taxon>Sordariomycetidae</taxon>
        <taxon>Coniochaetales</taxon>
        <taxon>Coniochaetaceae</taxon>
        <taxon>Coniochaeta</taxon>
    </lineage>
</organism>
<dbReference type="FunCoup" id="A0A1J7J1R1">
    <property type="interactions" value="540"/>
</dbReference>
<dbReference type="GO" id="GO:0102158">
    <property type="term" value="F:very-long-chain (3R)-3-hydroxyacyl-CoA dehydratase activity"/>
    <property type="evidence" value="ECO:0007669"/>
    <property type="project" value="UniProtKB-EC"/>
</dbReference>
<dbReference type="GO" id="GO:0005789">
    <property type="term" value="C:endoplasmic reticulum membrane"/>
    <property type="evidence" value="ECO:0007669"/>
    <property type="project" value="UniProtKB-SubCell"/>
</dbReference>
<dbReference type="GO" id="GO:0030148">
    <property type="term" value="P:sphingolipid biosynthetic process"/>
    <property type="evidence" value="ECO:0007669"/>
    <property type="project" value="EnsemblFungi"/>
</dbReference>
<dbReference type="STRING" id="1408157.A0A1J7J1R1"/>
<evidence type="ECO:0000256" key="10">
    <source>
        <dbReference type="ARBA" id="ARBA00023136"/>
    </source>
</evidence>
<keyword evidence="6 14" id="KW-0812">Transmembrane</keyword>
<keyword evidence="11 14" id="KW-0275">Fatty acid biosynthesis</keyword>
<keyword evidence="8 14" id="KW-1133">Transmembrane helix</keyword>
<keyword evidence="12 14" id="KW-0456">Lyase</keyword>
<reference evidence="15 16" key="1">
    <citation type="submission" date="2016-10" db="EMBL/GenBank/DDBJ databases">
        <title>Draft genome sequence of Coniochaeta ligniaria NRRL30616, a lignocellulolytic fungus for bioabatement of inhibitors in plant biomass hydrolysates.</title>
        <authorList>
            <consortium name="DOE Joint Genome Institute"/>
            <person name="Jimenez D.J."/>
            <person name="Hector R.E."/>
            <person name="Riley R."/>
            <person name="Sun H."/>
            <person name="Grigoriev I.V."/>
            <person name="Van Elsas J.D."/>
            <person name="Nichols N.N."/>
        </authorList>
    </citation>
    <scope>NUCLEOTIDE SEQUENCE [LARGE SCALE GENOMIC DNA]</scope>
    <source>
        <strain evidence="15 16">NRRL 30616</strain>
    </source>
</reference>
<proteinExistence type="inferred from homology"/>
<dbReference type="InParanoid" id="A0A1J7J1R1"/>
<evidence type="ECO:0000256" key="11">
    <source>
        <dbReference type="ARBA" id="ARBA00023160"/>
    </source>
</evidence>
<comment type="catalytic activity">
    <reaction evidence="13 14">
        <text>a very-long-chain (3R)-3-hydroxyacyl-CoA = a very-long-chain (2E)-enoyl-CoA + H2O</text>
        <dbReference type="Rhea" id="RHEA:45812"/>
        <dbReference type="ChEBI" id="CHEBI:15377"/>
        <dbReference type="ChEBI" id="CHEBI:83728"/>
        <dbReference type="ChEBI" id="CHEBI:85440"/>
        <dbReference type="EC" id="4.2.1.134"/>
    </reaction>
</comment>
<evidence type="ECO:0000256" key="12">
    <source>
        <dbReference type="ARBA" id="ARBA00023239"/>
    </source>
</evidence>
<feature type="transmembrane region" description="Helical" evidence="14">
    <location>
        <begin position="12"/>
        <end position="34"/>
    </location>
</feature>
<keyword evidence="9 14" id="KW-0443">Lipid metabolism</keyword>
<dbReference type="UniPathway" id="UPA00094"/>
<evidence type="ECO:0000256" key="3">
    <source>
        <dbReference type="ARBA" id="ARBA00007811"/>
    </source>
</evidence>
<evidence type="ECO:0000256" key="9">
    <source>
        <dbReference type="ARBA" id="ARBA00023098"/>
    </source>
</evidence>
<evidence type="ECO:0000256" key="8">
    <source>
        <dbReference type="ARBA" id="ARBA00022989"/>
    </source>
</evidence>
<dbReference type="EC" id="4.2.1.134" evidence="4 14"/>
<evidence type="ECO:0000256" key="13">
    <source>
        <dbReference type="ARBA" id="ARBA00036671"/>
    </source>
</evidence>
<evidence type="ECO:0000256" key="14">
    <source>
        <dbReference type="RuleBase" id="RU363109"/>
    </source>
</evidence>
<dbReference type="Proteomes" id="UP000182658">
    <property type="component" value="Unassembled WGS sequence"/>
</dbReference>
<feature type="transmembrane region" description="Helical" evidence="14">
    <location>
        <begin position="55"/>
        <end position="80"/>
    </location>
</feature>
<dbReference type="PANTHER" id="PTHR11035:SF3">
    <property type="entry name" value="VERY-LONG-CHAIN (3R)-3-HYDROXYACYL-COA DEHYDRATASE"/>
    <property type="match status" value="1"/>
</dbReference>
<evidence type="ECO:0000256" key="2">
    <source>
        <dbReference type="ARBA" id="ARBA00005194"/>
    </source>
</evidence>
<name>A0A1J7J1R1_9PEZI</name>
<comment type="subcellular location">
    <subcellularLocation>
        <location evidence="14">Endoplasmic reticulum membrane</location>
        <topology evidence="14">Multi-pass membrane protein</topology>
    </subcellularLocation>
    <subcellularLocation>
        <location evidence="1">Membrane</location>
        <topology evidence="1">Multi-pass membrane protein</topology>
    </subcellularLocation>
</comment>